<comment type="caution">
    <text evidence="1">The sequence shown here is derived from an EMBL/GenBank/DDBJ whole genome shotgun (WGS) entry which is preliminary data.</text>
</comment>
<proteinExistence type="predicted"/>
<dbReference type="CDD" id="cd00761">
    <property type="entry name" value="Glyco_tranf_GTA_type"/>
    <property type="match status" value="1"/>
</dbReference>
<evidence type="ECO:0008006" key="3">
    <source>
        <dbReference type="Google" id="ProtNLM"/>
    </source>
</evidence>
<gene>
    <name evidence="1" type="ORF">J2739_005546</name>
</gene>
<dbReference type="InterPro" id="IPR029044">
    <property type="entry name" value="Nucleotide-diphossugar_trans"/>
</dbReference>
<keyword evidence="2" id="KW-1185">Reference proteome</keyword>
<organism evidence="1 2">
    <name type="scientific">Variovorax soli</name>
    <dbReference type="NCBI Taxonomy" id="376815"/>
    <lineage>
        <taxon>Bacteria</taxon>
        <taxon>Pseudomonadati</taxon>
        <taxon>Pseudomonadota</taxon>
        <taxon>Betaproteobacteria</taxon>
        <taxon>Burkholderiales</taxon>
        <taxon>Comamonadaceae</taxon>
        <taxon>Variovorax</taxon>
    </lineage>
</organism>
<evidence type="ECO:0000313" key="1">
    <source>
        <dbReference type="EMBL" id="MDR6539744.1"/>
    </source>
</evidence>
<dbReference type="Proteomes" id="UP001184230">
    <property type="component" value="Unassembled WGS sequence"/>
</dbReference>
<protein>
    <recommendedName>
        <fullName evidence="3">Glycosyl transferase family 2</fullName>
    </recommendedName>
</protein>
<dbReference type="Gene3D" id="3.90.550.10">
    <property type="entry name" value="Spore Coat Polysaccharide Biosynthesis Protein SpsA, Chain A"/>
    <property type="match status" value="1"/>
</dbReference>
<sequence length="316" mass="35606">MLISILIPAYARPEQLAEALQSIAQQERALIGEIVIGDDSPRAYWARNQAVIAQSGLAELIDYQPSEPSRGTYPNQWFLASRAKFGHLLILHNDDQLCPGAVSLLADACANETDDRVKLWFGTQLIMNEAGVVDPVRSAASDLWYGRQGSAAARPVWQWCLTESIPSDAFLVEKASYLQHMRGERDGNVGDWGFSVRLANGGAWARFVGQAVSRYRVQAGSVTVAGRGVDAHRAFELACQLRVPPEHEALKSRRFFRNMRVVAVRYARDGERMNAWRALLWPGMPWQHRFSLRFGAIILMLLTPRQFWLWALHYKS</sequence>
<dbReference type="RefSeq" id="WP_309907685.1">
    <property type="nucleotide sequence ID" value="NZ_JAVDRF010000023.1"/>
</dbReference>
<reference evidence="1 2" key="1">
    <citation type="submission" date="2023-07" db="EMBL/GenBank/DDBJ databases">
        <title>Sorghum-associated microbial communities from plants grown in Nebraska, USA.</title>
        <authorList>
            <person name="Schachtman D."/>
        </authorList>
    </citation>
    <scope>NUCLEOTIDE SEQUENCE [LARGE SCALE GENOMIC DNA]</scope>
    <source>
        <strain evidence="1 2">DS1781</strain>
    </source>
</reference>
<dbReference type="EMBL" id="JAVDRF010000023">
    <property type="protein sequence ID" value="MDR6539744.1"/>
    <property type="molecule type" value="Genomic_DNA"/>
</dbReference>
<dbReference type="SUPFAM" id="SSF53448">
    <property type="entry name" value="Nucleotide-diphospho-sugar transferases"/>
    <property type="match status" value="1"/>
</dbReference>
<accession>A0ABU1NMR8</accession>
<name>A0ABU1NMR8_9BURK</name>
<evidence type="ECO:0000313" key="2">
    <source>
        <dbReference type="Proteomes" id="UP001184230"/>
    </source>
</evidence>